<dbReference type="PANTHER" id="PTHR30606:SF10">
    <property type="entry name" value="PHOSPHATIDYLINOSITOL MANNOSIDE ACYLTRANSFERASE"/>
    <property type="match status" value="1"/>
</dbReference>
<keyword evidence="4 7" id="KW-0808">Transferase</keyword>
<evidence type="ECO:0000256" key="1">
    <source>
        <dbReference type="ARBA" id="ARBA00004533"/>
    </source>
</evidence>
<dbReference type="PANTHER" id="PTHR30606">
    <property type="entry name" value="LIPID A BIOSYNTHESIS LAUROYL ACYLTRANSFERASE"/>
    <property type="match status" value="1"/>
</dbReference>
<dbReference type="Proteomes" id="UP000236173">
    <property type="component" value="Unassembled WGS sequence"/>
</dbReference>
<dbReference type="CDD" id="cd07984">
    <property type="entry name" value="LPLAT_LABLAT-like"/>
    <property type="match status" value="1"/>
</dbReference>
<dbReference type="GO" id="GO:0008913">
    <property type="term" value="F:Kdo2-lipid IVA acyltransferase activity"/>
    <property type="evidence" value="ECO:0007669"/>
    <property type="project" value="UniProtKB-EC"/>
</dbReference>
<keyword evidence="3" id="KW-0997">Cell inner membrane</keyword>
<reference evidence="8" key="1">
    <citation type="submission" date="2017-09" db="EMBL/GenBank/DDBJ databases">
        <title>Metaegenomics of thermophilic ammonia-oxidizing enrichment culture.</title>
        <authorList>
            <person name="Kato S."/>
            <person name="Suzuki K."/>
        </authorList>
    </citation>
    <scope>NUCLEOTIDE SEQUENCE [LARGE SCALE GENOMIC DNA]</scope>
</reference>
<dbReference type="GO" id="GO:0005886">
    <property type="term" value="C:plasma membrane"/>
    <property type="evidence" value="ECO:0007669"/>
    <property type="project" value="UniProtKB-SubCell"/>
</dbReference>
<dbReference type="EMBL" id="BEHT01000009">
    <property type="protein sequence ID" value="GBC98371.1"/>
    <property type="molecule type" value="Genomic_DNA"/>
</dbReference>
<evidence type="ECO:0000313" key="7">
    <source>
        <dbReference type="EMBL" id="GBC98371.1"/>
    </source>
</evidence>
<evidence type="ECO:0000313" key="8">
    <source>
        <dbReference type="Proteomes" id="UP000236173"/>
    </source>
</evidence>
<dbReference type="Pfam" id="PF03279">
    <property type="entry name" value="Lip_A_acyltrans"/>
    <property type="match status" value="1"/>
</dbReference>
<keyword evidence="2" id="KW-1003">Cell membrane</keyword>
<evidence type="ECO:0000256" key="6">
    <source>
        <dbReference type="ARBA" id="ARBA00023315"/>
    </source>
</evidence>
<accession>A0A2H5XB00</accession>
<keyword evidence="5" id="KW-0472">Membrane</keyword>
<comment type="caution">
    <text evidence="7">The sequence shown here is derived from an EMBL/GenBank/DDBJ whole genome shotgun (WGS) entry which is preliminary data.</text>
</comment>
<evidence type="ECO:0000256" key="3">
    <source>
        <dbReference type="ARBA" id="ARBA00022519"/>
    </source>
</evidence>
<evidence type="ECO:0000256" key="5">
    <source>
        <dbReference type="ARBA" id="ARBA00023136"/>
    </source>
</evidence>
<keyword evidence="6 7" id="KW-0012">Acyltransferase</keyword>
<name>A0A2H5XB00_9BACT</name>
<dbReference type="EC" id="2.3.1.241" evidence="7"/>
<dbReference type="GO" id="GO:0009247">
    <property type="term" value="P:glycolipid biosynthetic process"/>
    <property type="evidence" value="ECO:0007669"/>
    <property type="project" value="UniProtKB-ARBA"/>
</dbReference>
<sequence length="280" mass="31311">MAERWVIIALMQAAAVTAWERLPTLAAPLAQLLWRTLPKRRAIAVDNIMRAFQWGQAEAQRLALRVFHHVALTALEFLKMGAAPKDAIARVRLQGLDEAQTAWKRGSGLILVTGHIGNFELLGARLAQAFPLWVVARPQSPAAWQFIRHIREKAGMQVLDKFGSVREALRVLRRGGVLGLLADQHAGDGTGALIVPFFGRPASVFKTPALLAARTGVPLVFCYDIRLPDGTHQGVLLPPRFVRDGEVTEATEWLCRQLEQAILQAPEQWWWLHDRWKIGR</sequence>
<protein>
    <submittedName>
        <fullName evidence="7">Lipid A biosynthesis lauroyltransferase</fullName>
        <ecNumber evidence="7">2.3.1.241</ecNumber>
    </submittedName>
</protein>
<proteinExistence type="predicted"/>
<evidence type="ECO:0000256" key="4">
    <source>
        <dbReference type="ARBA" id="ARBA00022679"/>
    </source>
</evidence>
<organism evidence="7 8">
    <name type="scientific">Candidatus Fervidibacter japonicus</name>
    <dbReference type="NCBI Taxonomy" id="2035412"/>
    <lineage>
        <taxon>Bacteria</taxon>
        <taxon>Candidatus Fervidibacterota</taxon>
        <taxon>Candidatus Fervidibacter</taxon>
    </lineage>
</organism>
<evidence type="ECO:0000256" key="2">
    <source>
        <dbReference type="ARBA" id="ARBA00022475"/>
    </source>
</evidence>
<dbReference type="InterPro" id="IPR004960">
    <property type="entry name" value="LipA_acyltrans"/>
</dbReference>
<comment type="subcellular location">
    <subcellularLocation>
        <location evidence="1">Cell inner membrane</location>
    </subcellularLocation>
</comment>
<dbReference type="AlphaFoldDB" id="A0A2H5XB00"/>
<gene>
    <name evidence="7" type="primary">lpxL</name>
    <name evidence="7" type="ORF">HRbin17_00880</name>
</gene>